<protein>
    <recommendedName>
        <fullName evidence="12">Cadherin domain-containing protein</fullName>
    </recommendedName>
</protein>
<feature type="domain" description="Cadherin" evidence="12">
    <location>
        <begin position="601"/>
        <end position="741"/>
    </location>
</feature>
<evidence type="ECO:0000256" key="2">
    <source>
        <dbReference type="ARBA" id="ARBA00022692"/>
    </source>
</evidence>
<evidence type="ECO:0000313" key="15">
    <source>
        <dbReference type="Proteomes" id="UP000015101"/>
    </source>
</evidence>
<evidence type="ECO:0000256" key="11">
    <source>
        <dbReference type="SAM" id="Phobius"/>
    </source>
</evidence>
<keyword evidence="4 9" id="KW-0106">Calcium</keyword>
<dbReference type="PROSITE" id="PS00232">
    <property type="entry name" value="CADHERIN_1"/>
    <property type="match status" value="3"/>
</dbReference>
<keyword evidence="6 11" id="KW-1133">Transmembrane helix</keyword>
<dbReference type="EMBL" id="KB097417">
    <property type="protein sequence ID" value="ESN97283.1"/>
    <property type="molecule type" value="Genomic_DNA"/>
</dbReference>
<dbReference type="Pfam" id="PF00028">
    <property type="entry name" value="Cadherin"/>
    <property type="match status" value="3"/>
</dbReference>
<feature type="domain" description="Cadherin" evidence="12">
    <location>
        <begin position="155"/>
        <end position="272"/>
    </location>
</feature>
<evidence type="ECO:0000256" key="3">
    <source>
        <dbReference type="ARBA" id="ARBA00022737"/>
    </source>
</evidence>
<evidence type="ECO:0000256" key="9">
    <source>
        <dbReference type="PROSITE-ProRule" id="PRU00043"/>
    </source>
</evidence>
<dbReference type="Pfam" id="PF08266">
    <property type="entry name" value="Cadherin_2"/>
    <property type="match status" value="1"/>
</dbReference>
<feature type="compositionally biased region" description="Basic residues" evidence="10">
    <location>
        <begin position="960"/>
        <end position="976"/>
    </location>
</feature>
<keyword evidence="8" id="KW-0325">Glycoprotein</keyword>
<gene>
    <name evidence="14" type="primary">20206748</name>
    <name evidence="13" type="ORF">HELRODRAFT_178411</name>
</gene>
<feature type="domain" description="Cadherin" evidence="12">
    <location>
        <begin position="273"/>
        <end position="380"/>
    </location>
</feature>
<proteinExistence type="predicted"/>
<dbReference type="GeneID" id="20206748"/>
<dbReference type="GO" id="GO:0007155">
    <property type="term" value="P:cell adhesion"/>
    <property type="evidence" value="ECO:0000318"/>
    <property type="project" value="GO_Central"/>
</dbReference>
<evidence type="ECO:0000256" key="7">
    <source>
        <dbReference type="ARBA" id="ARBA00023136"/>
    </source>
</evidence>
<dbReference type="EnsemblMetazoa" id="HelroT178411">
    <property type="protein sequence ID" value="HelroP178411"/>
    <property type="gene ID" value="HelroG178411"/>
</dbReference>
<dbReference type="InterPro" id="IPR020894">
    <property type="entry name" value="Cadherin_CS"/>
</dbReference>
<dbReference type="FunFam" id="2.60.40.60:FF:000036">
    <property type="entry name" value="Protocadherin 9"/>
    <property type="match status" value="1"/>
</dbReference>
<dbReference type="GO" id="GO:0007156">
    <property type="term" value="P:homophilic cell adhesion via plasma membrane adhesion molecules"/>
    <property type="evidence" value="ECO:0007669"/>
    <property type="project" value="InterPro"/>
</dbReference>
<keyword evidence="7 11" id="KW-0472">Membrane</keyword>
<feature type="domain" description="Cadherin" evidence="12">
    <location>
        <begin position="387"/>
        <end position="492"/>
    </location>
</feature>
<dbReference type="InterPro" id="IPR050174">
    <property type="entry name" value="Protocadherin/Cadherin-CA"/>
</dbReference>
<evidence type="ECO:0000256" key="8">
    <source>
        <dbReference type="ARBA" id="ARBA00023180"/>
    </source>
</evidence>
<dbReference type="SUPFAM" id="SSF49313">
    <property type="entry name" value="Cadherin-like"/>
    <property type="match status" value="7"/>
</dbReference>
<sequence>MHNIGQIPKNRNEMGHHKSLILTFFIILWGFAKFSIPISTRNEMALTFEFEEELPLQSHIGDVLNQLRKSYTNPNLNFKFQILQDSNHSSLFAIDNSKGVLRTVGRIDRETICPSFTDDTCTVNLKIIVSGSTNPFIVEVELVITDINDHTPTFNSNVMDISVFENAPLGSMFPIPIAIDHDSRQNSVRFYELLNASYVPFSLEQDEHKYTGRINSIQDSSLSLKLEQLLDRESVETIQLMITAVDGGMSPRTGTLIINVNVQDINDNKPIFERYQYNISLDEETSYRKPVLKVRATDGDAGVNGKVMYELSRPSQTLYSSLFKINAESGELTVKSKLDFESRPSYTIEVIARDGGVNQLTGITLIQVTVIDLNDNSPTISLTSIDGNQTNRIIVGENLEHPYTFAFISVKDLDVGLNGVCQCRLETFSETFNLAHLYETIYSLGTKTKLDRENVASYHVIVTCWDAGRPSQNSSLQILVEVSDENDNAPYFVKHSFQARVDENSKESTAITRISAYDLDVGANAETRYKIQNDTVSNLNYVKLDEVTGWLTAGARQFDHEDFKKFNFTVVAFNVQNPALYSLADVSIEIIDLNDQPPIFESDVIKYRILENQTVGISISTIETIDLDQDEKFQQSKYRLSCCDDYNDYESSCYFEKSIDKNTVLYSANILKEYFESNILSDLVTIDELTGELKSNAIFDRERDSTINFCIIATNLAHPYFSSTAQVTIEIDDVNDNPPIIVFPKFDYILEVSSWTEENEILMKIFAEDPDKNETNSLLSYHPIFSIEDKENRNVTIANHDVLNNNEDDELKPTNLNLNVNDLFAINRYTGEIRLTRFLRDTDFWNNCTFIFRFSVNDSGSPNQKTEGSFTIHIHSDEDFKLRDFRRQNHFSKFVNNYKNLFLLLVLCSSSFLLIVVLTITICYTKWRMRKSRRPLKESKIPPAVYLVNIAEKEIQEKHPVKKNSNHTGYRPHYRHQLQNSPSSDSGRGQSEVAADVIMMMADKNLVSKTHAQPLFQQTYEPKASNLLENGIFCKRGYEFLEAHHIALNNNSNNRSCISNSSRCFDDVNLTETFI</sequence>
<reference evidence="14" key="3">
    <citation type="submission" date="2015-06" db="UniProtKB">
        <authorList>
            <consortium name="EnsemblMetazoa"/>
        </authorList>
    </citation>
    <scope>IDENTIFICATION</scope>
</reference>
<dbReference type="InterPro" id="IPR013164">
    <property type="entry name" value="Cadherin_N"/>
</dbReference>
<feature type="compositionally biased region" description="Polar residues" evidence="10">
    <location>
        <begin position="977"/>
        <end position="989"/>
    </location>
</feature>
<evidence type="ECO:0000256" key="4">
    <source>
        <dbReference type="ARBA" id="ARBA00022837"/>
    </source>
</evidence>
<dbReference type="FunFam" id="2.60.40.60:FF:000020">
    <property type="entry name" value="Dachsous cadherin-related 1b"/>
    <property type="match status" value="1"/>
</dbReference>
<evidence type="ECO:0000256" key="10">
    <source>
        <dbReference type="SAM" id="MobiDB-lite"/>
    </source>
</evidence>
<dbReference type="HOGENOM" id="CLU_307628_0_0_1"/>
<dbReference type="PANTHER" id="PTHR24028">
    <property type="entry name" value="CADHERIN-87A"/>
    <property type="match status" value="1"/>
</dbReference>
<evidence type="ECO:0000256" key="5">
    <source>
        <dbReference type="ARBA" id="ARBA00022889"/>
    </source>
</evidence>
<reference evidence="15" key="1">
    <citation type="submission" date="2012-12" db="EMBL/GenBank/DDBJ databases">
        <authorList>
            <person name="Hellsten U."/>
            <person name="Grimwood J."/>
            <person name="Chapman J.A."/>
            <person name="Shapiro H."/>
            <person name="Aerts A."/>
            <person name="Otillar R.P."/>
            <person name="Terry A.Y."/>
            <person name="Boore J.L."/>
            <person name="Simakov O."/>
            <person name="Marletaz F."/>
            <person name="Cho S.-J."/>
            <person name="Edsinger-Gonzales E."/>
            <person name="Havlak P."/>
            <person name="Kuo D.-H."/>
            <person name="Larsson T."/>
            <person name="Lv J."/>
            <person name="Arendt D."/>
            <person name="Savage R."/>
            <person name="Osoegawa K."/>
            <person name="de Jong P."/>
            <person name="Lindberg D.R."/>
            <person name="Seaver E.C."/>
            <person name="Weisblat D.A."/>
            <person name="Putnam N.H."/>
            <person name="Grigoriev I.V."/>
            <person name="Rokhsar D.S."/>
        </authorList>
    </citation>
    <scope>NUCLEOTIDE SEQUENCE</scope>
</reference>
<dbReference type="KEGG" id="hro:HELRODRAFT_178411"/>
<evidence type="ECO:0000256" key="6">
    <source>
        <dbReference type="ARBA" id="ARBA00022989"/>
    </source>
</evidence>
<evidence type="ECO:0000259" key="12">
    <source>
        <dbReference type="PROSITE" id="PS50268"/>
    </source>
</evidence>
<dbReference type="AlphaFoldDB" id="T1FD49"/>
<dbReference type="Proteomes" id="UP000015101">
    <property type="component" value="Unassembled WGS sequence"/>
</dbReference>
<dbReference type="InterPro" id="IPR002126">
    <property type="entry name" value="Cadherin-like_dom"/>
</dbReference>
<feature type="domain" description="Cadherin" evidence="12">
    <location>
        <begin position="42"/>
        <end position="154"/>
    </location>
</feature>
<dbReference type="GO" id="GO:0005509">
    <property type="term" value="F:calcium ion binding"/>
    <property type="evidence" value="ECO:0007669"/>
    <property type="project" value="UniProtKB-UniRule"/>
</dbReference>
<dbReference type="CTD" id="20206748"/>
<dbReference type="SMART" id="SM00112">
    <property type="entry name" value="CA"/>
    <property type="match status" value="7"/>
</dbReference>
<dbReference type="FunFam" id="2.60.40.60:FF:000400">
    <property type="entry name" value="cadherin EGF LAG seven-pass G-type receptor 2 isoform X2"/>
    <property type="match status" value="1"/>
</dbReference>
<evidence type="ECO:0000313" key="13">
    <source>
        <dbReference type="EMBL" id="ESN97283.1"/>
    </source>
</evidence>
<dbReference type="OrthoDB" id="6252479at2759"/>
<name>T1FD49_HELRO</name>
<feature type="transmembrane region" description="Helical" evidence="11">
    <location>
        <begin position="901"/>
        <end position="924"/>
    </location>
</feature>
<dbReference type="InParanoid" id="T1FD49"/>
<dbReference type="CDD" id="cd11304">
    <property type="entry name" value="Cadherin_repeat"/>
    <property type="match status" value="7"/>
</dbReference>
<dbReference type="RefSeq" id="XP_009024754.1">
    <property type="nucleotide sequence ID" value="XM_009026506.1"/>
</dbReference>
<dbReference type="GO" id="GO:0005886">
    <property type="term" value="C:plasma membrane"/>
    <property type="evidence" value="ECO:0000318"/>
    <property type="project" value="GO_Central"/>
</dbReference>
<reference evidence="13 15" key="2">
    <citation type="journal article" date="2013" name="Nature">
        <title>Insights into bilaterian evolution from three spiralian genomes.</title>
        <authorList>
            <person name="Simakov O."/>
            <person name="Marletaz F."/>
            <person name="Cho S.J."/>
            <person name="Edsinger-Gonzales E."/>
            <person name="Havlak P."/>
            <person name="Hellsten U."/>
            <person name="Kuo D.H."/>
            <person name="Larsson T."/>
            <person name="Lv J."/>
            <person name="Arendt D."/>
            <person name="Savage R."/>
            <person name="Osoegawa K."/>
            <person name="de Jong P."/>
            <person name="Grimwood J."/>
            <person name="Chapman J.A."/>
            <person name="Shapiro H."/>
            <person name="Aerts A."/>
            <person name="Otillar R.P."/>
            <person name="Terry A.Y."/>
            <person name="Boore J.L."/>
            <person name="Grigoriev I.V."/>
            <person name="Lindberg D.R."/>
            <person name="Seaver E.C."/>
            <person name="Weisblat D.A."/>
            <person name="Putnam N.H."/>
            <person name="Rokhsar D.S."/>
        </authorList>
    </citation>
    <scope>NUCLEOTIDE SEQUENCE</scope>
</reference>
<dbReference type="FunFam" id="2.60.40.60:FF:000449">
    <property type="entry name" value="Predicted protein"/>
    <property type="match status" value="1"/>
</dbReference>
<feature type="transmembrane region" description="Helical" evidence="11">
    <location>
        <begin position="20"/>
        <end position="38"/>
    </location>
</feature>
<feature type="domain" description="Cadherin" evidence="12">
    <location>
        <begin position="493"/>
        <end position="600"/>
    </location>
</feature>
<dbReference type="PRINTS" id="PR00205">
    <property type="entry name" value="CADHERIN"/>
</dbReference>
<dbReference type="GO" id="GO:0050839">
    <property type="term" value="F:cell adhesion molecule binding"/>
    <property type="evidence" value="ECO:0000318"/>
    <property type="project" value="GO_Central"/>
</dbReference>
<evidence type="ECO:0000256" key="1">
    <source>
        <dbReference type="ARBA" id="ARBA00004167"/>
    </source>
</evidence>
<feature type="domain" description="Cadherin" evidence="12">
    <location>
        <begin position="744"/>
        <end position="885"/>
    </location>
</feature>
<comment type="subcellular location">
    <subcellularLocation>
        <location evidence="1">Membrane</location>
        <topology evidence="1">Single-pass membrane protein</topology>
    </subcellularLocation>
</comment>
<dbReference type="InterPro" id="IPR015919">
    <property type="entry name" value="Cadherin-like_sf"/>
</dbReference>
<dbReference type="Gene3D" id="2.60.40.60">
    <property type="entry name" value="Cadherins"/>
    <property type="match status" value="7"/>
</dbReference>
<dbReference type="PROSITE" id="PS50268">
    <property type="entry name" value="CADHERIN_2"/>
    <property type="match status" value="7"/>
</dbReference>
<dbReference type="eggNOG" id="ENOG502SN92">
    <property type="taxonomic scope" value="Eukaryota"/>
</dbReference>
<dbReference type="PANTHER" id="PTHR24028:SF146">
    <property type="entry name" value="CADHERIN 96CB, ISOFORM D-RELATED"/>
    <property type="match status" value="1"/>
</dbReference>
<accession>T1FD49</accession>
<dbReference type="EMBL" id="AMQM01006430">
    <property type="status" value="NOT_ANNOTATED_CDS"/>
    <property type="molecule type" value="Genomic_DNA"/>
</dbReference>
<keyword evidence="5" id="KW-0130">Cell adhesion</keyword>
<feature type="region of interest" description="Disordered" evidence="10">
    <location>
        <begin position="957"/>
        <end position="989"/>
    </location>
</feature>
<keyword evidence="15" id="KW-1185">Reference proteome</keyword>
<keyword evidence="3" id="KW-0677">Repeat</keyword>
<dbReference type="FunFam" id="2.60.40.60:FF:000428">
    <property type="entry name" value="Protocadherin 20"/>
    <property type="match status" value="1"/>
</dbReference>
<organism evidence="14 15">
    <name type="scientific">Helobdella robusta</name>
    <name type="common">Californian leech</name>
    <dbReference type="NCBI Taxonomy" id="6412"/>
    <lineage>
        <taxon>Eukaryota</taxon>
        <taxon>Metazoa</taxon>
        <taxon>Spiralia</taxon>
        <taxon>Lophotrochozoa</taxon>
        <taxon>Annelida</taxon>
        <taxon>Clitellata</taxon>
        <taxon>Hirudinea</taxon>
        <taxon>Rhynchobdellida</taxon>
        <taxon>Glossiphoniidae</taxon>
        <taxon>Helobdella</taxon>
    </lineage>
</organism>
<evidence type="ECO:0000313" key="14">
    <source>
        <dbReference type="EnsemblMetazoa" id="HelroP178411"/>
    </source>
</evidence>
<keyword evidence="2 11" id="KW-0812">Transmembrane</keyword>